<feature type="compositionally biased region" description="Basic and acidic residues" evidence="2">
    <location>
        <begin position="1"/>
        <end position="10"/>
    </location>
</feature>
<dbReference type="NCBIfam" id="NF033748">
    <property type="entry name" value="class_F_sortase"/>
    <property type="match status" value="1"/>
</dbReference>
<feature type="transmembrane region" description="Helical" evidence="3">
    <location>
        <begin position="62"/>
        <end position="79"/>
    </location>
</feature>
<sequence length="270" mass="28439">MHRAVWHEWIEPAEPPKPARQGLFGRRKAVDARDERDRRDERGRRGERGRPEGSKKGGGLRVPGWGTLVVALLLGLALIRHGLGGDGPPQPASAAGDRSGGSGAGTWPQGPPPEPLTRALPERITIPFLDVDAPVGKVGLGADDWIGVPPLADNNLAAWYDGSVTPGESGTSVLVGHVDNKAGPAVFYGLGALTKGRRIEIARTDGTTAVFSVYAVEVVSKAAFPADRVYANTSEPELRVLTCGGGFSRKAGYEGNVVAYARLTSVLQEG</sequence>
<evidence type="ECO:0000313" key="4">
    <source>
        <dbReference type="EMBL" id="WLQ61266.1"/>
    </source>
</evidence>
<dbReference type="Pfam" id="PF04203">
    <property type="entry name" value="Sortase"/>
    <property type="match status" value="1"/>
</dbReference>
<dbReference type="InterPro" id="IPR023365">
    <property type="entry name" value="Sortase_dom-sf"/>
</dbReference>
<evidence type="ECO:0000313" key="5">
    <source>
        <dbReference type="Proteomes" id="UP001235744"/>
    </source>
</evidence>
<proteinExistence type="predicted"/>
<keyword evidence="3" id="KW-0472">Membrane</keyword>
<keyword evidence="3" id="KW-1133">Transmembrane helix</keyword>
<evidence type="ECO:0000256" key="1">
    <source>
        <dbReference type="ARBA" id="ARBA00022801"/>
    </source>
</evidence>
<protein>
    <submittedName>
        <fullName evidence="4">Class F sortase</fullName>
    </submittedName>
</protein>
<keyword evidence="3" id="KW-0812">Transmembrane</keyword>
<feature type="region of interest" description="Disordered" evidence="2">
    <location>
        <begin position="1"/>
        <end position="61"/>
    </location>
</feature>
<keyword evidence="5" id="KW-1185">Reference proteome</keyword>
<dbReference type="Proteomes" id="UP001235744">
    <property type="component" value="Chromosome"/>
</dbReference>
<evidence type="ECO:0000256" key="3">
    <source>
        <dbReference type="SAM" id="Phobius"/>
    </source>
</evidence>
<dbReference type="EMBL" id="CP120988">
    <property type="protein sequence ID" value="WLQ61266.1"/>
    <property type="molecule type" value="Genomic_DNA"/>
</dbReference>
<dbReference type="SUPFAM" id="SSF63817">
    <property type="entry name" value="Sortase"/>
    <property type="match status" value="1"/>
</dbReference>
<dbReference type="Gene3D" id="2.40.260.10">
    <property type="entry name" value="Sortase"/>
    <property type="match status" value="1"/>
</dbReference>
<evidence type="ECO:0000256" key="2">
    <source>
        <dbReference type="SAM" id="MobiDB-lite"/>
    </source>
</evidence>
<accession>A0ABY9J0N7</accession>
<organism evidence="4 5">
    <name type="scientific">Streptomyces poriferorum</name>
    <dbReference type="NCBI Taxonomy" id="2798799"/>
    <lineage>
        <taxon>Bacteria</taxon>
        <taxon>Bacillati</taxon>
        <taxon>Actinomycetota</taxon>
        <taxon>Actinomycetes</taxon>
        <taxon>Kitasatosporales</taxon>
        <taxon>Streptomycetaceae</taxon>
        <taxon>Streptomyces</taxon>
    </lineage>
</organism>
<name>A0ABY9J0N7_9ACTN</name>
<reference evidence="4 5" key="1">
    <citation type="submission" date="2023-03" db="EMBL/GenBank/DDBJ databases">
        <title>Isolation and description of six Streptomyces strains from soil environments, able to metabolize different microbial glucans.</title>
        <authorList>
            <person name="Widen T."/>
            <person name="Larsbrink J."/>
        </authorList>
    </citation>
    <scope>NUCLEOTIDE SEQUENCE [LARGE SCALE GENOMIC DNA]</scope>
    <source>
        <strain evidence="4 5">Alt2</strain>
    </source>
</reference>
<dbReference type="InterPro" id="IPR005754">
    <property type="entry name" value="Sortase"/>
</dbReference>
<dbReference type="RefSeq" id="WP_306068676.1">
    <property type="nucleotide sequence ID" value="NZ_CP120988.1"/>
</dbReference>
<dbReference type="InterPro" id="IPR042001">
    <property type="entry name" value="Sortase_F"/>
</dbReference>
<keyword evidence="1" id="KW-0378">Hydrolase</keyword>
<feature type="compositionally biased region" description="Basic and acidic residues" evidence="2">
    <location>
        <begin position="28"/>
        <end position="55"/>
    </location>
</feature>
<dbReference type="CDD" id="cd05829">
    <property type="entry name" value="Sortase_F"/>
    <property type="match status" value="1"/>
</dbReference>
<feature type="region of interest" description="Disordered" evidence="2">
    <location>
        <begin position="87"/>
        <end position="118"/>
    </location>
</feature>
<gene>
    <name evidence="4" type="ORF">P8A19_40150</name>
</gene>